<accession>A0A059EZ20</accession>
<dbReference type="InterPro" id="IPR009057">
    <property type="entry name" value="Homeodomain-like_sf"/>
</dbReference>
<evidence type="ECO:0000313" key="3">
    <source>
        <dbReference type="EMBL" id="KCZ80303.1"/>
    </source>
</evidence>
<dbReference type="Gene3D" id="1.10.10.60">
    <property type="entry name" value="Homeodomain-like"/>
    <property type="match status" value="1"/>
</dbReference>
<dbReference type="EMBL" id="KK365189">
    <property type="protein sequence ID" value="KCZ80303.1"/>
    <property type="molecule type" value="Genomic_DNA"/>
</dbReference>
<proteinExistence type="predicted"/>
<dbReference type="STRING" id="1288291.A0A059EZ20"/>
<dbReference type="PROSITE" id="PS51293">
    <property type="entry name" value="SANT"/>
    <property type="match status" value="1"/>
</dbReference>
<keyword evidence="4" id="KW-1185">Reference proteome</keyword>
<protein>
    <recommendedName>
        <fullName evidence="2">SANT domain-containing protein</fullName>
    </recommendedName>
</protein>
<dbReference type="OrthoDB" id="2193595at2759"/>
<evidence type="ECO:0000259" key="2">
    <source>
        <dbReference type="PROSITE" id="PS51293"/>
    </source>
</evidence>
<gene>
    <name evidence="3" type="ORF">H312_02305</name>
</gene>
<feature type="compositionally biased region" description="Basic residues" evidence="1">
    <location>
        <begin position="33"/>
        <end position="44"/>
    </location>
</feature>
<evidence type="ECO:0000313" key="4">
    <source>
        <dbReference type="Proteomes" id="UP000030655"/>
    </source>
</evidence>
<organism evidence="3 4">
    <name type="scientific">Anncaliia algerae PRA339</name>
    <dbReference type="NCBI Taxonomy" id="1288291"/>
    <lineage>
        <taxon>Eukaryota</taxon>
        <taxon>Fungi</taxon>
        <taxon>Fungi incertae sedis</taxon>
        <taxon>Microsporidia</taxon>
        <taxon>Tubulinosematoidea</taxon>
        <taxon>Tubulinosematidae</taxon>
        <taxon>Anncaliia</taxon>
    </lineage>
</organism>
<sequence>MNYQEESKNKKRTMTIYAPNRSNCESSEENTPKSKKFQNPRGRKPKDCYVLDEEGNKVLIPEFKAIADSINSDASKVNFDVIKEEIIENEYFMRWFAEIFPKKRPNNNAMIPYVFKERGNADFKSKENEIEEAFKERVLFVSKKKKEISMKRINWDEKTKIDFKRNFEIYGKNFLLISKLLNKPIKECILFYYRTKRIFKYVKRVFKYTDEQLKLIVESEWSQNDMDLFEQCYNHYNGNINKFSNMFLNKDVRLYLKYFNKFIIKLNEEKELHKAKEEKENEEHKIKEIPIEVTVKKTVKKPPEEHLEILRHWSADERQLFSIYYPYFQKNWILYSEHIKSKKMSDFSKYFRHYFKKLTYNERLFENNVKQLYYDPHRKLFTFKNDKIIDPSALYISSGGILFKPK</sequence>
<reference evidence="3 4" key="2">
    <citation type="submission" date="2014-03" db="EMBL/GenBank/DDBJ databases">
        <title>The Genome Sequence of Anncaliia algerae insect isolate PRA339.</title>
        <authorList>
            <consortium name="The Broad Institute Genome Sequencing Platform"/>
            <consortium name="The Broad Institute Genome Sequencing Center for Infectious Disease"/>
            <person name="Cuomo C."/>
            <person name="Becnel J."/>
            <person name="Sanscrainte N."/>
            <person name="Walker B."/>
            <person name="Young S.K."/>
            <person name="Zeng Q."/>
            <person name="Gargeya S."/>
            <person name="Fitzgerald M."/>
            <person name="Haas B."/>
            <person name="Abouelleil A."/>
            <person name="Alvarado L."/>
            <person name="Arachchi H.M."/>
            <person name="Berlin A.M."/>
            <person name="Chapman S.B."/>
            <person name="Dewar J."/>
            <person name="Goldberg J."/>
            <person name="Griggs A."/>
            <person name="Gujja S."/>
            <person name="Hansen M."/>
            <person name="Howarth C."/>
            <person name="Imamovic A."/>
            <person name="Larimer J."/>
            <person name="McCowan C."/>
            <person name="Murphy C."/>
            <person name="Neiman D."/>
            <person name="Pearson M."/>
            <person name="Priest M."/>
            <person name="Roberts A."/>
            <person name="Saif S."/>
            <person name="Shea T."/>
            <person name="Sisk P."/>
            <person name="Sykes S."/>
            <person name="Wortman J."/>
            <person name="Nusbaum C."/>
            <person name="Birren B."/>
        </authorList>
    </citation>
    <scope>NUCLEOTIDE SEQUENCE [LARGE SCALE GENOMIC DNA]</scope>
    <source>
        <strain evidence="3 4">PRA339</strain>
    </source>
</reference>
<evidence type="ECO:0000256" key="1">
    <source>
        <dbReference type="SAM" id="MobiDB-lite"/>
    </source>
</evidence>
<feature type="region of interest" description="Disordered" evidence="1">
    <location>
        <begin position="1"/>
        <end position="45"/>
    </location>
</feature>
<reference evidence="4" key="1">
    <citation type="submission" date="2013-02" db="EMBL/GenBank/DDBJ databases">
        <authorList>
            <consortium name="The Broad Institute Genome Sequencing Platform"/>
            <person name="Cuomo C."/>
            <person name="Becnel J."/>
            <person name="Sanscrainte N."/>
            <person name="Walker B."/>
            <person name="Young S.K."/>
            <person name="Zeng Q."/>
            <person name="Gargeya S."/>
            <person name="Fitzgerald M."/>
            <person name="Haas B."/>
            <person name="Abouelleil A."/>
            <person name="Alvarado L."/>
            <person name="Arachchi H.M."/>
            <person name="Berlin A.M."/>
            <person name="Chapman S.B."/>
            <person name="Dewar J."/>
            <person name="Goldberg J."/>
            <person name="Griggs A."/>
            <person name="Gujja S."/>
            <person name="Hansen M."/>
            <person name="Howarth C."/>
            <person name="Imamovic A."/>
            <person name="Larimer J."/>
            <person name="McCowan C."/>
            <person name="Murphy C."/>
            <person name="Neiman D."/>
            <person name="Pearson M."/>
            <person name="Priest M."/>
            <person name="Roberts A."/>
            <person name="Saif S."/>
            <person name="Shea T."/>
            <person name="Sisk P."/>
            <person name="Sykes S."/>
            <person name="Wortman J."/>
            <person name="Nusbaum C."/>
            <person name="Birren B."/>
        </authorList>
    </citation>
    <scope>NUCLEOTIDE SEQUENCE [LARGE SCALE GENOMIC DNA]</scope>
    <source>
        <strain evidence="4">PRA339</strain>
    </source>
</reference>
<dbReference type="AlphaFoldDB" id="A0A059EZ20"/>
<dbReference type="Proteomes" id="UP000030655">
    <property type="component" value="Unassembled WGS sequence"/>
</dbReference>
<dbReference type="SUPFAM" id="SSF46689">
    <property type="entry name" value="Homeodomain-like"/>
    <property type="match status" value="2"/>
</dbReference>
<name>A0A059EZ20_9MICR</name>
<dbReference type="InterPro" id="IPR017884">
    <property type="entry name" value="SANT_dom"/>
</dbReference>
<dbReference type="HOGENOM" id="CLU_677869_0_0_1"/>
<dbReference type="VEuPathDB" id="MicrosporidiaDB:H312_02305"/>
<feature type="domain" description="SANT" evidence="2">
    <location>
        <begin position="163"/>
        <end position="200"/>
    </location>
</feature>